<keyword evidence="1" id="KW-0732">Signal</keyword>
<dbReference type="SUPFAM" id="SSF50969">
    <property type="entry name" value="YVTN repeat-like/Quinoprotein amine dehydrogenase"/>
    <property type="match status" value="1"/>
</dbReference>
<sequence>MRSRNQIAAVALTAVVGLTAAACGSDDGGATESSGEATPHGYVEGAQEMPEAQISLAYTADGGNRLHLLDVATEESAATDLSVEAGQLFEDGRFVYAANGNRLEVIDSGGWTVDHTEHVHYYRAPVKNLGVLDAQAPITSVAGFGTVMAVGSQDGDVLVVDRKAMESGELDEVGTLDTNSTSGFAVPYQDGLVLARGSDPQQPADTLVYADTEGSSLGTEQPCQDPQGWAILRNVVAVSCAQGVALFTESGDVVSSEFLEYGNRGPRAGDITFRPRSNYAAASTPGGVWTINSSARTLDWTPSADPVATAVAPGKDETMLALTDADSLRTLTIGTGEQLAAADQAGTTEASTLTIDTSRAYLSAPATSQIFEIDYADALRTARTFVTDGAPNLMVEVGR</sequence>
<evidence type="ECO:0000256" key="1">
    <source>
        <dbReference type="SAM" id="SignalP"/>
    </source>
</evidence>
<comment type="caution">
    <text evidence="2">The sequence shown here is derived from an EMBL/GenBank/DDBJ whole genome shotgun (WGS) entry which is preliminary data.</text>
</comment>
<feature type="chain" id="PRO_5046197966" description="ABC transporter" evidence="1">
    <location>
        <begin position="22"/>
        <end position="399"/>
    </location>
</feature>
<feature type="signal peptide" evidence="1">
    <location>
        <begin position="1"/>
        <end position="21"/>
    </location>
</feature>
<dbReference type="RefSeq" id="WP_330503007.1">
    <property type="nucleotide sequence ID" value="NZ_JAZDUE010000001.1"/>
</dbReference>
<organism evidence="2 3">
    <name type="scientific">Gordonia prachuapensis</name>
    <dbReference type="NCBI Taxonomy" id="3115651"/>
    <lineage>
        <taxon>Bacteria</taxon>
        <taxon>Bacillati</taxon>
        <taxon>Actinomycetota</taxon>
        <taxon>Actinomycetes</taxon>
        <taxon>Mycobacteriales</taxon>
        <taxon>Gordoniaceae</taxon>
        <taxon>Gordonia</taxon>
    </lineage>
</organism>
<evidence type="ECO:0000313" key="3">
    <source>
        <dbReference type="Proteomes" id="UP001335729"/>
    </source>
</evidence>
<dbReference type="Proteomes" id="UP001335729">
    <property type="component" value="Unassembled WGS sequence"/>
</dbReference>
<dbReference type="EMBL" id="JAZDUE010000001">
    <property type="protein sequence ID" value="MEE4021686.1"/>
    <property type="molecule type" value="Genomic_DNA"/>
</dbReference>
<reference evidence="2 3" key="1">
    <citation type="submission" date="2024-01" db="EMBL/GenBank/DDBJ databases">
        <title>Draft genome sequence of Gordonia sp. PKS22-38.</title>
        <authorList>
            <person name="Suphannarot A."/>
            <person name="Mingma R."/>
        </authorList>
    </citation>
    <scope>NUCLEOTIDE SEQUENCE [LARGE SCALE GENOMIC DNA]</scope>
    <source>
        <strain evidence="2 3">PKS22-38</strain>
    </source>
</reference>
<keyword evidence="3" id="KW-1185">Reference proteome</keyword>
<name>A0ABU7MNJ1_9ACTN</name>
<evidence type="ECO:0008006" key="4">
    <source>
        <dbReference type="Google" id="ProtNLM"/>
    </source>
</evidence>
<proteinExistence type="predicted"/>
<evidence type="ECO:0000313" key="2">
    <source>
        <dbReference type="EMBL" id="MEE4021686.1"/>
    </source>
</evidence>
<dbReference type="InterPro" id="IPR011044">
    <property type="entry name" value="Quino_amine_DH_bsu"/>
</dbReference>
<gene>
    <name evidence="2" type="ORF">V1Y59_01240</name>
</gene>
<accession>A0ABU7MNJ1</accession>
<dbReference type="PROSITE" id="PS51257">
    <property type="entry name" value="PROKAR_LIPOPROTEIN"/>
    <property type="match status" value="1"/>
</dbReference>
<protein>
    <recommendedName>
        <fullName evidence="4">ABC transporter</fullName>
    </recommendedName>
</protein>